<evidence type="ECO:0000313" key="5">
    <source>
        <dbReference type="EMBL" id="MBC8557943.1"/>
    </source>
</evidence>
<comment type="caution">
    <text evidence="5">The sequence shown here is derived from an EMBL/GenBank/DDBJ whole genome shotgun (WGS) entry which is preliminary data.</text>
</comment>
<evidence type="ECO:0000256" key="3">
    <source>
        <dbReference type="ARBA" id="ARBA00023143"/>
    </source>
</evidence>
<proteinExistence type="inferred from homology"/>
<dbReference type="PANTHER" id="PTHR34653:SF1">
    <property type="entry name" value="FLAGELLAR HOOK-BASAL BODY COMPLEX PROTEIN FLIE"/>
    <property type="match status" value="1"/>
</dbReference>
<dbReference type="InterPro" id="IPR001624">
    <property type="entry name" value="FliE"/>
</dbReference>
<evidence type="ECO:0000256" key="2">
    <source>
        <dbReference type="ARBA" id="ARBA00009272"/>
    </source>
</evidence>
<sequence length="114" mass="12455">MDISALMGTSLDSVVQTPTMSSKLTTDSDSLLIRDNDGQSVFGTVLDSAVNLINETNAYSNAAEEEEIKYALGETDNIHDLQIAQQKANVSLQYTVAVRDAFVTGYKELMNLQF</sequence>
<dbReference type="Pfam" id="PF02049">
    <property type="entry name" value="FliE"/>
    <property type="match status" value="1"/>
</dbReference>
<keyword evidence="5" id="KW-0282">Flagellum</keyword>
<gene>
    <name evidence="4" type="primary">fliE</name>
    <name evidence="5" type="ORF">H8700_09520</name>
</gene>
<evidence type="ECO:0000256" key="4">
    <source>
        <dbReference type="HAMAP-Rule" id="MF_00724"/>
    </source>
</evidence>
<dbReference type="HAMAP" id="MF_00724">
    <property type="entry name" value="FliE"/>
    <property type="match status" value="1"/>
</dbReference>
<reference evidence="5 6" key="1">
    <citation type="submission" date="2020-08" db="EMBL/GenBank/DDBJ databases">
        <title>Genome public.</title>
        <authorList>
            <person name="Liu C."/>
            <person name="Sun Q."/>
        </authorList>
    </citation>
    <scope>NUCLEOTIDE SEQUENCE [LARGE SCALE GENOMIC DNA]</scope>
    <source>
        <strain evidence="5 6">BX3</strain>
    </source>
</reference>
<name>A0ABR7MVW3_9FIRM</name>
<keyword evidence="3 4" id="KW-0975">Bacterial flagellum</keyword>
<keyword evidence="6" id="KW-1185">Reference proteome</keyword>
<protein>
    <recommendedName>
        <fullName evidence="4">Flagellar hook-basal body complex protein FliE</fullName>
    </recommendedName>
</protein>
<keyword evidence="5" id="KW-0966">Cell projection</keyword>
<organism evidence="5 6">
    <name type="scientific">Jutongia hominis</name>
    <dbReference type="NCBI Taxonomy" id="2763664"/>
    <lineage>
        <taxon>Bacteria</taxon>
        <taxon>Bacillati</taxon>
        <taxon>Bacillota</taxon>
        <taxon>Clostridia</taxon>
        <taxon>Lachnospirales</taxon>
        <taxon>Lachnospiraceae</taxon>
        <taxon>Jutongia</taxon>
    </lineage>
</organism>
<comment type="similarity">
    <text evidence="2 4">Belongs to the FliE family.</text>
</comment>
<evidence type="ECO:0000313" key="6">
    <source>
        <dbReference type="Proteomes" id="UP000637513"/>
    </source>
</evidence>
<dbReference type="Proteomes" id="UP000637513">
    <property type="component" value="Unassembled WGS sequence"/>
</dbReference>
<keyword evidence="5" id="KW-0969">Cilium</keyword>
<accession>A0ABR7MVW3</accession>
<dbReference type="PANTHER" id="PTHR34653">
    <property type="match status" value="1"/>
</dbReference>
<dbReference type="RefSeq" id="WP_022141918.1">
    <property type="nucleotide sequence ID" value="NZ_JACRSW010000032.1"/>
</dbReference>
<comment type="subcellular location">
    <subcellularLocation>
        <location evidence="1 4">Bacterial flagellum basal body</location>
    </subcellularLocation>
</comment>
<dbReference type="EMBL" id="JACRSW010000032">
    <property type="protein sequence ID" value="MBC8557943.1"/>
    <property type="molecule type" value="Genomic_DNA"/>
</dbReference>
<evidence type="ECO:0000256" key="1">
    <source>
        <dbReference type="ARBA" id="ARBA00004117"/>
    </source>
</evidence>